<reference evidence="5 8" key="1">
    <citation type="journal article" date="2017" name="Elife">
        <title>Extensive horizontal gene transfer in cheese-associated bacteria.</title>
        <authorList>
            <person name="Bonham K.S."/>
            <person name="Wolfe B.E."/>
            <person name="Dutton R.J."/>
        </authorList>
    </citation>
    <scope>NUCLEOTIDE SEQUENCE [LARGE SCALE GENOMIC DNA]</scope>
    <source>
        <strain evidence="5 8">962_8</strain>
    </source>
</reference>
<dbReference type="EMBL" id="FXZG01000036">
    <property type="protein sequence ID" value="SMY02354.1"/>
    <property type="molecule type" value="Genomic_DNA"/>
</dbReference>
<accession>A0A2H1I9J3</accession>
<evidence type="ECO:0000313" key="4">
    <source>
        <dbReference type="EMBL" id="AZT96826.1"/>
    </source>
</evidence>
<name>A0A2H1I9J3_BREAU</name>
<evidence type="ECO:0000313" key="9">
    <source>
        <dbReference type="Proteomes" id="UP000234289"/>
    </source>
</evidence>
<proteinExistence type="predicted"/>
<dbReference type="SUPFAM" id="SSF53850">
    <property type="entry name" value="Periplasmic binding protein-like II"/>
    <property type="match status" value="1"/>
</dbReference>
<reference evidence="6 10" key="3">
    <citation type="submission" date="2017-03" db="EMBL/GenBank/DDBJ databases">
        <authorList>
            <person name="Afonso C.L."/>
            <person name="Miller P.J."/>
            <person name="Scott M.A."/>
            <person name="Spackman E."/>
            <person name="Goraichik I."/>
            <person name="Dimitrov K.M."/>
            <person name="Suarez D.L."/>
            <person name="Swayne D.E."/>
        </authorList>
    </citation>
    <scope>NUCLEOTIDE SEQUENCE [LARGE SCALE GENOMIC DNA]</scope>
    <source>
        <strain evidence="6">6</strain>
        <strain evidence="10">6(3)</strain>
        <strain evidence="7">CNRZ 920</strain>
    </source>
</reference>
<evidence type="ECO:0000313" key="10">
    <source>
        <dbReference type="Proteomes" id="UP000234327"/>
    </source>
</evidence>
<dbReference type="RefSeq" id="WP_096177468.1">
    <property type="nucleotide sequence ID" value="NZ_CP025334.1"/>
</dbReference>
<evidence type="ECO:0000313" key="11">
    <source>
        <dbReference type="Proteomes" id="UP000282731"/>
    </source>
</evidence>
<dbReference type="PROSITE" id="PS51257">
    <property type="entry name" value="PROKAR_LIPOPROTEIN"/>
    <property type="match status" value="1"/>
</dbReference>
<evidence type="ECO:0000313" key="5">
    <source>
        <dbReference type="EMBL" id="PCC44488.1"/>
    </source>
</evidence>
<keyword evidence="1 2" id="KW-0732">Signal</keyword>
<reference evidence="9" key="2">
    <citation type="submission" date="2017-03" db="EMBL/GenBank/DDBJ databases">
        <authorList>
            <person name="Monnet C."/>
        </authorList>
    </citation>
    <scope>NUCLEOTIDE SEQUENCE [LARGE SCALE GENOMIC DNA]</scope>
    <source>
        <strain evidence="9">CNRZ 920</strain>
    </source>
</reference>
<evidence type="ECO:0000313" key="6">
    <source>
        <dbReference type="EMBL" id="SMX71823.1"/>
    </source>
</evidence>
<accession>A0A2A3YYZ8</accession>
<dbReference type="PANTHER" id="PTHR35936">
    <property type="entry name" value="MEMBRANE-BOUND LYTIC MUREIN TRANSGLYCOSYLASE F"/>
    <property type="match status" value="1"/>
</dbReference>
<gene>
    <name evidence="7" type="ORF">BAUR920_03513</name>
    <name evidence="6" type="ORF">BAURA63_00975</name>
    <name evidence="5" type="ORF">CIK65_02580</name>
    <name evidence="4" type="ORF">CXR27_07265</name>
</gene>
<feature type="domain" description="Solute-binding protein family 3/N-terminal" evidence="3">
    <location>
        <begin position="69"/>
        <end position="299"/>
    </location>
</feature>
<evidence type="ECO:0000313" key="7">
    <source>
        <dbReference type="EMBL" id="SMY02354.1"/>
    </source>
</evidence>
<evidence type="ECO:0000256" key="2">
    <source>
        <dbReference type="SAM" id="SignalP"/>
    </source>
</evidence>
<dbReference type="EMBL" id="NRGQ01000003">
    <property type="protein sequence ID" value="PCC44488.1"/>
    <property type="molecule type" value="Genomic_DNA"/>
</dbReference>
<evidence type="ECO:0000256" key="1">
    <source>
        <dbReference type="ARBA" id="ARBA00022729"/>
    </source>
</evidence>
<evidence type="ECO:0000313" key="8">
    <source>
        <dbReference type="Proteomes" id="UP000218620"/>
    </source>
</evidence>
<sequence length="314" mass="33862">MKSKQPLSKLKRTIGASLAAVALLATTACDADKATNPQSGGIDGAREAIEKIQTDDALAERLPDKYTSSISVGMTFTFPPMRYMEGGEQYGAEYDLMDAVLKKVGVEMEVKEVSFDGLIPALKADRIDLAMESFADLPERRKEVSFVDYYRSATSLMVKKGNPLELEGLPDMCGHSIALQQGVESVQRAKTQDEQCQSDGKESVNIELFESSNDATLAVVNGRADATGNDYPAALNEAKTVQDGEALELVDKPISSDYFYGIGTRKEDTELQKVLKDAVQALMDSGEYTTILEAYGVEKGAIDKSGINAGPSKG</sequence>
<evidence type="ECO:0000259" key="3">
    <source>
        <dbReference type="SMART" id="SM00062"/>
    </source>
</evidence>
<dbReference type="PANTHER" id="PTHR35936:SF17">
    <property type="entry name" value="ARGININE-BINDING EXTRACELLULAR PROTEIN ARTP"/>
    <property type="match status" value="1"/>
</dbReference>
<organism evidence="6 10">
    <name type="scientific">Brevibacterium aurantiacum</name>
    <dbReference type="NCBI Taxonomy" id="273384"/>
    <lineage>
        <taxon>Bacteria</taxon>
        <taxon>Bacillati</taxon>
        <taxon>Actinomycetota</taxon>
        <taxon>Actinomycetes</taxon>
        <taxon>Micrococcales</taxon>
        <taxon>Brevibacteriaceae</taxon>
        <taxon>Brevibacterium</taxon>
    </lineage>
</organism>
<protein>
    <submittedName>
        <fullName evidence="4 6">ABC transporter substrate-binding protein</fullName>
    </submittedName>
</protein>
<feature type="chain" id="PRO_5044065840" evidence="2">
    <location>
        <begin position="31"/>
        <end position="314"/>
    </location>
</feature>
<dbReference type="EMBL" id="CP025334">
    <property type="protein sequence ID" value="AZT96826.1"/>
    <property type="molecule type" value="Genomic_DNA"/>
</dbReference>
<dbReference type="EMBL" id="FXYZ01000003">
    <property type="protein sequence ID" value="SMX71823.1"/>
    <property type="molecule type" value="Genomic_DNA"/>
</dbReference>
<dbReference type="Proteomes" id="UP000218620">
    <property type="component" value="Unassembled WGS sequence"/>
</dbReference>
<dbReference type="Proteomes" id="UP000282731">
    <property type="component" value="Chromosome"/>
</dbReference>
<reference evidence="4 11" key="5">
    <citation type="submission" date="2019-01" db="EMBL/GenBank/DDBJ databases">
        <title>Comparative genomic analysis of Brevibacterium aurantiacum sheds light on its evolution and its adaptation to smear-ripened cheeses.</title>
        <authorList>
            <person name="Moineau S."/>
        </authorList>
    </citation>
    <scope>NUCLEOTIDE SEQUENCE [LARGE SCALE GENOMIC DNA]</scope>
    <source>
        <strain evidence="4 11">SMQ-1420</strain>
    </source>
</reference>
<dbReference type="CDD" id="cd01004">
    <property type="entry name" value="PBP2_MidA_like"/>
    <property type="match status" value="1"/>
</dbReference>
<dbReference type="Proteomes" id="UP000234289">
    <property type="component" value="Unassembled WGS sequence"/>
</dbReference>
<dbReference type="SMART" id="SM00062">
    <property type="entry name" value="PBPb"/>
    <property type="match status" value="1"/>
</dbReference>
<feature type="signal peptide" evidence="2">
    <location>
        <begin position="1"/>
        <end position="30"/>
    </location>
</feature>
<dbReference type="Pfam" id="PF00497">
    <property type="entry name" value="SBP_bac_3"/>
    <property type="match status" value="1"/>
</dbReference>
<dbReference type="AlphaFoldDB" id="A0A2H1I9J3"/>
<dbReference type="Proteomes" id="UP000234327">
    <property type="component" value="Unassembled WGS sequence"/>
</dbReference>
<dbReference type="InterPro" id="IPR001638">
    <property type="entry name" value="Solute-binding_3/MltF_N"/>
</dbReference>
<dbReference type="Gene3D" id="3.40.190.10">
    <property type="entry name" value="Periplasmic binding protein-like II"/>
    <property type="match status" value="2"/>
</dbReference>
<reference evidence="4 11" key="4">
    <citation type="submission" date="2017-12" db="EMBL/GenBank/DDBJ databases">
        <authorList>
            <person name="Levesque S."/>
        </authorList>
    </citation>
    <scope>NUCLEOTIDE SEQUENCE [LARGE SCALE GENOMIC DNA]</scope>
    <source>
        <strain evidence="4 11">SMQ-1420</strain>
    </source>
</reference>